<dbReference type="Proteomes" id="UP001223586">
    <property type="component" value="Unassembled WGS sequence"/>
</dbReference>
<gene>
    <name evidence="2" type="ORF">J2S08_001257</name>
</gene>
<feature type="domain" description="Tn3 transposase DDE" evidence="1">
    <location>
        <begin position="3"/>
        <end position="134"/>
    </location>
</feature>
<name>A0ABT9WQ64_9BACI</name>
<reference evidence="2 3" key="1">
    <citation type="submission" date="2023-07" db="EMBL/GenBank/DDBJ databases">
        <title>Genomic Encyclopedia of Type Strains, Phase IV (KMG-IV): sequencing the most valuable type-strain genomes for metagenomic binning, comparative biology and taxonomic classification.</title>
        <authorList>
            <person name="Goeker M."/>
        </authorList>
    </citation>
    <scope>NUCLEOTIDE SEQUENCE [LARGE SCALE GENOMIC DNA]</scope>
    <source>
        <strain evidence="2 3">DSM 23837</strain>
    </source>
</reference>
<proteinExistence type="predicted"/>
<dbReference type="Pfam" id="PF01526">
    <property type="entry name" value="DDE_Tnp_Tn3"/>
    <property type="match status" value="1"/>
</dbReference>
<comment type="caution">
    <text evidence="2">The sequence shown here is derived from an EMBL/GenBank/DDBJ whole genome shotgun (WGS) entry which is preliminary data.</text>
</comment>
<evidence type="ECO:0000313" key="3">
    <source>
        <dbReference type="Proteomes" id="UP001223586"/>
    </source>
</evidence>
<organism evidence="2 3">
    <name type="scientific">Bacillus chungangensis</name>
    <dbReference type="NCBI Taxonomy" id="587633"/>
    <lineage>
        <taxon>Bacteria</taxon>
        <taxon>Bacillati</taxon>
        <taxon>Bacillota</taxon>
        <taxon>Bacilli</taxon>
        <taxon>Bacillales</taxon>
        <taxon>Bacillaceae</taxon>
        <taxon>Bacillus</taxon>
    </lineage>
</organism>
<keyword evidence="3" id="KW-1185">Reference proteome</keyword>
<dbReference type="EMBL" id="JAUSTT010000006">
    <property type="protein sequence ID" value="MDQ0175423.1"/>
    <property type="molecule type" value="Genomic_DNA"/>
</dbReference>
<evidence type="ECO:0000259" key="1">
    <source>
        <dbReference type="Pfam" id="PF01526"/>
    </source>
</evidence>
<evidence type="ECO:0000313" key="2">
    <source>
        <dbReference type="EMBL" id="MDQ0175423.1"/>
    </source>
</evidence>
<sequence length="135" mass="15183">MKKSVSLHMISFVNRRHINTAKIDAAIRDILNQYNLFSLPKLWGSGKSAAADGTKHDLYEENLLSEYHIRYGGYGGITYHHVSDTYIALFSHFIPCGVWETVYIINGLLKNKSNNQPDTLHADTQAQSTPVFALS</sequence>
<protein>
    <submittedName>
        <fullName evidence="2">TnpA family transposase</fullName>
    </submittedName>
</protein>
<accession>A0ABT9WQ64</accession>
<dbReference type="InterPro" id="IPR002513">
    <property type="entry name" value="Tn3_Tnp_DDE_dom"/>
</dbReference>